<dbReference type="Gene3D" id="3.40.710.10">
    <property type="entry name" value="DD-peptidase/beta-lactamase superfamily"/>
    <property type="match status" value="1"/>
</dbReference>
<name>A0ABN5VNP5_9ACTN</name>
<keyword evidence="4" id="KW-1185">Reference proteome</keyword>
<dbReference type="PANTHER" id="PTHR30627:SF24">
    <property type="entry name" value="PENICILLIN-BINDING PROTEIN 4B"/>
    <property type="match status" value="1"/>
</dbReference>
<proteinExistence type="predicted"/>
<protein>
    <submittedName>
        <fullName evidence="3">Penicillin-binding protein</fullName>
    </submittedName>
</protein>
<dbReference type="SUPFAM" id="SSF56601">
    <property type="entry name" value="beta-lactamase/transpeptidase-like"/>
    <property type="match status" value="1"/>
</dbReference>
<reference evidence="3 4" key="1">
    <citation type="journal article" date="2010" name="ChemBioChem">
        <title>Cloning and characterization of the biosynthetic gene cluster of 16-membered macrolide antibiotic FD-891: involvement of a dual functional cytochrome P450 monooxygenase catalyzing epoxidation and hydroxylation.</title>
        <authorList>
            <person name="Kudo F."/>
            <person name="Motegi A."/>
            <person name="Mizoue K."/>
            <person name="Eguchi T."/>
        </authorList>
    </citation>
    <scope>NUCLEOTIDE SEQUENCE [LARGE SCALE GENOMIC DNA]</scope>
    <source>
        <strain evidence="3 4">A-8890</strain>
    </source>
</reference>
<gene>
    <name evidence="3" type="ORF">SGFS_060250</name>
</gene>
<evidence type="ECO:0000259" key="2">
    <source>
        <dbReference type="Pfam" id="PF21922"/>
    </source>
</evidence>
<accession>A0ABN5VNP5</accession>
<sequence>MNKPLRRIAIFCALLVLALLIRDNWLQYVKADTLASDKENRRVAIERYATPRGNIIVDGKAITGSVAIKNADYKYKRTWKDGEMWAPVTGYSSQIVGATQLENLEDGILTGNDDRLFFRNTLDMITGTKKEGGSVVTTLNAAAQKAAFEGLGDKKGAVAAIDPETGAILALASTPSYDPSTFAGISTKDSETFSKLEKDKDKPMLNRALRETYPPGSTFKVVTAAAALENGIVSGIDDKTDSPDPYRLPDTKTNLTNEHGVCKNATLRYALMVSCNTVFAKLSKEVGNEKMREQASKFGFNEDELDIPVRAAESVYPEDNRPQNAMDGIGQASNRATPLQMAMVASAVANDGELMEPYMVDQLRAPNLDILETHEAKTLSQAVSPETAQKLQEMMETVVSDPQGTGGKARIDNVTVGGKTGTAQHGVDNKEKPYAWFISYAKLSDGSTPVAVAVVVEDGAADRGDITGGGLAGPIAKSVMQAVINSKK</sequence>
<dbReference type="InterPro" id="IPR054120">
    <property type="entry name" value="PBPA_dimer"/>
</dbReference>
<reference evidence="3 4" key="2">
    <citation type="journal article" date="2023" name="ChemBioChem">
        <title>Acyltransferase Domain Exchange between Two Independent Type I Polyketide Synthases in the Same Producer Strain of Macrolide Antibiotics.</title>
        <authorList>
            <person name="Kudo F."/>
            <person name="Kishikawa K."/>
            <person name="Tsuboi K."/>
            <person name="Kido T."/>
            <person name="Usui T."/>
            <person name="Hashimoto J."/>
            <person name="Shin-Ya K."/>
            <person name="Miyanaga A."/>
            <person name="Eguchi T."/>
        </authorList>
    </citation>
    <scope>NUCLEOTIDE SEQUENCE [LARGE SCALE GENOMIC DNA]</scope>
    <source>
        <strain evidence="3 4">A-8890</strain>
    </source>
</reference>
<evidence type="ECO:0000313" key="4">
    <source>
        <dbReference type="Proteomes" id="UP001321542"/>
    </source>
</evidence>
<evidence type="ECO:0000313" key="3">
    <source>
        <dbReference type="EMBL" id="BBC34731.1"/>
    </source>
</evidence>
<organism evidence="3 4">
    <name type="scientific">Streptomyces graminofaciens</name>
    <dbReference type="NCBI Taxonomy" id="68212"/>
    <lineage>
        <taxon>Bacteria</taxon>
        <taxon>Bacillati</taxon>
        <taxon>Actinomycetota</taxon>
        <taxon>Actinomycetes</taxon>
        <taxon>Kitasatosporales</taxon>
        <taxon>Streptomycetaceae</taxon>
        <taxon>Streptomyces</taxon>
    </lineage>
</organism>
<dbReference type="Pfam" id="PF00905">
    <property type="entry name" value="Transpeptidase"/>
    <property type="match status" value="1"/>
</dbReference>
<feature type="domain" description="Penicillin binding protein A dimerisation" evidence="2">
    <location>
        <begin position="52"/>
        <end position="135"/>
    </location>
</feature>
<dbReference type="InterPro" id="IPR012338">
    <property type="entry name" value="Beta-lactam/transpept-like"/>
</dbReference>
<evidence type="ECO:0000259" key="1">
    <source>
        <dbReference type="Pfam" id="PF00905"/>
    </source>
</evidence>
<feature type="domain" description="Penicillin-binding protein transpeptidase" evidence="1">
    <location>
        <begin position="156"/>
        <end position="481"/>
    </location>
</feature>
<dbReference type="PANTHER" id="PTHR30627">
    <property type="entry name" value="PEPTIDOGLYCAN D,D-TRANSPEPTIDASE"/>
    <property type="match status" value="1"/>
</dbReference>
<dbReference type="Pfam" id="PF21922">
    <property type="entry name" value="PBP_dimer_2"/>
    <property type="match status" value="1"/>
</dbReference>
<dbReference type="InterPro" id="IPR050515">
    <property type="entry name" value="Beta-lactam/transpept"/>
</dbReference>
<dbReference type="RefSeq" id="WP_286254763.1">
    <property type="nucleotide sequence ID" value="NZ_AP018448.1"/>
</dbReference>
<dbReference type="Proteomes" id="UP001321542">
    <property type="component" value="Chromosome"/>
</dbReference>
<dbReference type="Gene3D" id="3.90.1310.10">
    <property type="entry name" value="Penicillin-binding protein 2a (Domain 2)"/>
    <property type="match status" value="1"/>
</dbReference>
<dbReference type="InterPro" id="IPR001460">
    <property type="entry name" value="PCN-bd_Tpept"/>
</dbReference>
<dbReference type="EMBL" id="AP018448">
    <property type="protein sequence ID" value="BBC34731.1"/>
    <property type="molecule type" value="Genomic_DNA"/>
</dbReference>